<dbReference type="EMBL" id="CP010310">
    <property type="protein sequence ID" value="AJC20117.1"/>
    <property type="molecule type" value="Genomic_DNA"/>
</dbReference>
<dbReference type="KEGG" id="ppul:RO07_05845"/>
<evidence type="ECO:0000256" key="1">
    <source>
        <dbReference type="ARBA" id="ARBA00008857"/>
    </source>
</evidence>
<evidence type="ECO:0000313" key="9">
    <source>
        <dbReference type="Proteomes" id="UP000254589"/>
    </source>
</evidence>
<comment type="similarity">
    <text evidence="1">Belongs to the 'phage' integrase family.</text>
</comment>
<proteinExistence type="inferred from homology"/>
<reference evidence="6" key="2">
    <citation type="submission" date="2016-11" db="EMBL/GenBank/DDBJ databases">
        <title>Complete Genome Sequencing of Pandoraea pulmonicola DSM 16583.</title>
        <authorList>
            <person name="Chan K.-G."/>
        </authorList>
    </citation>
    <scope>NUCLEOTIDE SEQUENCE</scope>
    <source>
        <strain evidence="6">DSM 16583</strain>
    </source>
</reference>
<dbReference type="InterPro" id="IPR050808">
    <property type="entry name" value="Phage_Integrase"/>
</dbReference>
<dbReference type="GO" id="GO:0003677">
    <property type="term" value="F:DNA binding"/>
    <property type="evidence" value="ECO:0007669"/>
    <property type="project" value="UniProtKB-KW"/>
</dbReference>
<dbReference type="Gene3D" id="3.30.160.390">
    <property type="entry name" value="Integrase, DNA-binding domain"/>
    <property type="match status" value="1"/>
</dbReference>
<feature type="domain" description="Integrase SAM-like N-terminal" evidence="5">
    <location>
        <begin position="110"/>
        <end position="155"/>
    </location>
</feature>
<dbReference type="EMBL" id="UGSJ01000001">
    <property type="protein sequence ID" value="SUA91594.1"/>
    <property type="molecule type" value="Genomic_DNA"/>
</dbReference>
<dbReference type="InterPro" id="IPR010998">
    <property type="entry name" value="Integrase_recombinase_N"/>
</dbReference>
<gene>
    <name evidence="7" type="primary">intA</name>
    <name evidence="7" type="ORF">NCTC13159_03100</name>
    <name evidence="6" type="ORF">RO07_05845</name>
</gene>
<keyword evidence="2" id="KW-0229">DNA integration</keyword>
<keyword evidence="8" id="KW-1185">Reference proteome</keyword>
<evidence type="ECO:0000313" key="8">
    <source>
        <dbReference type="Proteomes" id="UP000035086"/>
    </source>
</evidence>
<dbReference type="RefSeq" id="WP_039406108.1">
    <property type="nucleotide sequence ID" value="NZ_CP010310.2"/>
</dbReference>
<sequence>MPENLLTDLKVRSAKSTVRDWKLSDGGGLFLLVKPAGGKLWRWKYRLQGKENLFAIGGFPQVSLAEARAVREKARALVKQGIHPAHERQQVKQRHLEALEERKRARESSFAKVAQAYLAEIKPVFALSSYRTKESRIRKYLSPKFDGMPMSDIGVKQSGYRPDAIERQLAHVESNKVRATYNKALLLDQRRTLLQDWADYLSAAEGGVTA</sequence>
<organism evidence="7 9">
    <name type="scientific">Pandoraea pulmonicola</name>
    <dbReference type="NCBI Taxonomy" id="93221"/>
    <lineage>
        <taxon>Bacteria</taxon>
        <taxon>Pseudomonadati</taxon>
        <taxon>Pseudomonadota</taxon>
        <taxon>Betaproteobacteria</taxon>
        <taxon>Burkholderiales</taxon>
        <taxon>Burkholderiaceae</taxon>
        <taxon>Pandoraea</taxon>
    </lineage>
</organism>
<dbReference type="Gene3D" id="1.10.150.130">
    <property type="match status" value="1"/>
</dbReference>
<reference evidence="8" key="1">
    <citation type="submission" date="2014-12" db="EMBL/GenBank/DDBJ databases">
        <title>Complete Genome Sequencing of Pandoraea pulmonicola DSM 16583.</title>
        <authorList>
            <person name="Chan K.-G."/>
        </authorList>
    </citation>
    <scope>NUCLEOTIDE SEQUENCE [LARGE SCALE GENOMIC DNA]</scope>
    <source>
        <strain evidence="8">DSM 16583</strain>
    </source>
</reference>
<dbReference type="PANTHER" id="PTHR30629:SF2">
    <property type="entry name" value="PROPHAGE INTEGRASE INTS-RELATED"/>
    <property type="match status" value="1"/>
</dbReference>
<dbReference type="GO" id="GO:0015074">
    <property type="term" value="P:DNA integration"/>
    <property type="evidence" value="ECO:0007669"/>
    <property type="project" value="UniProtKB-KW"/>
</dbReference>
<dbReference type="Proteomes" id="UP000035086">
    <property type="component" value="Chromosome"/>
</dbReference>
<dbReference type="AlphaFoldDB" id="A0AAJ5D1E4"/>
<dbReference type="Pfam" id="PF14659">
    <property type="entry name" value="Phage_int_SAM_3"/>
    <property type="match status" value="1"/>
</dbReference>
<dbReference type="InterPro" id="IPR004107">
    <property type="entry name" value="Integrase_SAM-like_N"/>
</dbReference>
<keyword evidence="3" id="KW-0238">DNA-binding</keyword>
<evidence type="ECO:0000313" key="7">
    <source>
        <dbReference type="EMBL" id="SUA91594.1"/>
    </source>
</evidence>
<accession>A0AAJ5D1E4</accession>
<dbReference type="Proteomes" id="UP000254589">
    <property type="component" value="Unassembled WGS sequence"/>
</dbReference>
<evidence type="ECO:0000313" key="6">
    <source>
        <dbReference type="EMBL" id="AJC20117.1"/>
    </source>
</evidence>
<dbReference type="Pfam" id="PF13356">
    <property type="entry name" value="Arm-DNA-bind_3"/>
    <property type="match status" value="1"/>
</dbReference>
<dbReference type="InterPro" id="IPR038488">
    <property type="entry name" value="Integrase_DNA-bd_sf"/>
</dbReference>
<evidence type="ECO:0000259" key="4">
    <source>
        <dbReference type="Pfam" id="PF13356"/>
    </source>
</evidence>
<feature type="domain" description="Integrase DNA-binding" evidence="4">
    <location>
        <begin position="6"/>
        <end position="90"/>
    </location>
</feature>
<evidence type="ECO:0000256" key="2">
    <source>
        <dbReference type="ARBA" id="ARBA00022908"/>
    </source>
</evidence>
<evidence type="ECO:0000259" key="5">
    <source>
        <dbReference type="Pfam" id="PF14659"/>
    </source>
</evidence>
<reference evidence="7 9" key="3">
    <citation type="submission" date="2018-06" db="EMBL/GenBank/DDBJ databases">
        <authorList>
            <consortium name="Pathogen Informatics"/>
            <person name="Doyle S."/>
        </authorList>
    </citation>
    <scope>NUCLEOTIDE SEQUENCE [LARGE SCALE GENOMIC DNA]</scope>
    <source>
        <strain evidence="7 9">NCTC13159</strain>
    </source>
</reference>
<name>A0AAJ5D1E4_PANPU</name>
<dbReference type="InterPro" id="IPR025166">
    <property type="entry name" value="Integrase_DNA_bind_dom"/>
</dbReference>
<protein>
    <submittedName>
        <fullName evidence="7">Prophage CP4-57 integrase</fullName>
    </submittedName>
</protein>
<evidence type="ECO:0000256" key="3">
    <source>
        <dbReference type="ARBA" id="ARBA00023125"/>
    </source>
</evidence>
<dbReference type="PANTHER" id="PTHR30629">
    <property type="entry name" value="PROPHAGE INTEGRASE"/>
    <property type="match status" value="1"/>
</dbReference>